<comment type="caution">
    <text evidence="10">The sequence shown here is derived from an EMBL/GenBank/DDBJ whole genome shotgun (WGS) entry which is preliminary data.</text>
</comment>
<feature type="domain" description="YDG" evidence="9">
    <location>
        <begin position="2815"/>
        <end position="2893"/>
    </location>
</feature>
<evidence type="ECO:0000256" key="1">
    <source>
        <dbReference type="ARBA" id="ARBA00022729"/>
    </source>
</evidence>
<keyword evidence="5" id="KW-0175">Coiled coil</keyword>
<reference evidence="10" key="1">
    <citation type="submission" date="2021-10" db="EMBL/GenBank/DDBJ databases">
        <title>Anaerobic single-cell dispensing facilitates the cultivation of human gut bacteria.</title>
        <authorList>
            <person name="Afrizal A."/>
        </authorList>
    </citation>
    <scope>NUCLEOTIDE SEQUENCE</scope>
    <source>
        <strain evidence="10">CLA-AA-H215</strain>
    </source>
</reference>
<dbReference type="Pfam" id="PF18657">
    <property type="entry name" value="YDG"/>
    <property type="match status" value="5"/>
</dbReference>
<dbReference type="EMBL" id="JAJEQR010000056">
    <property type="protein sequence ID" value="MCC2232229.1"/>
    <property type="molecule type" value="Genomic_DNA"/>
</dbReference>
<keyword evidence="3" id="KW-0119">Carbohydrate metabolism</keyword>
<feature type="chain" id="PRO_5042241431" evidence="7">
    <location>
        <begin position="32"/>
        <end position="3651"/>
    </location>
</feature>
<feature type="signal peptide" evidence="7">
    <location>
        <begin position="1"/>
        <end position="31"/>
    </location>
</feature>
<keyword evidence="6" id="KW-1133">Transmembrane helix</keyword>
<evidence type="ECO:0000256" key="5">
    <source>
        <dbReference type="SAM" id="Coils"/>
    </source>
</evidence>
<evidence type="ECO:0000313" key="10">
    <source>
        <dbReference type="EMBL" id="MCC2232229.1"/>
    </source>
</evidence>
<feature type="coiled-coil region" evidence="5">
    <location>
        <begin position="3391"/>
        <end position="3418"/>
    </location>
</feature>
<dbReference type="Proteomes" id="UP001198182">
    <property type="component" value="Unassembled WGS sequence"/>
</dbReference>
<feature type="domain" description="YDG" evidence="9">
    <location>
        <begin position="2992"/>
        <end position="3072"/>
    </location>
</feature>
<dbReference type="InterPro" id="IPR005102">
    <property type="entry name" value="Carbo-bd_X2"/>
</dbReference>
<evidence type="ECO:0000259" key="9">
    <source>
        <dbReference type="Pfam" id="PF18657"/>
    </source>
</evidence>
<dbReference type="RefSeq" id="WP_308454665.1">
    <property type="nucleotide sequence ID" value="NZ_JAJEQR010000056.1"/>
</dbReference>
<evidence type="ECO:0000313" key="11">
    <source>
        <dbReference type="Proteomes" id="UP001198182"/>
    </source>
</evidence>
<organism evidence="10 11">
    <name type="scientific">Hominifimenecus microfluidus</name>
    <dbReference type="NCBI Taxonomy" id="2885348"/>
    <lineage>
        <taxon>Bacteria</taxon>
        <taxon>Bacillati</taxon>
        <taxon>Bacillota</taxon>
        <taxon>Clostridia</taxon>
        <taxon>Lachnospirales</taxon>
        <taxon>Lachnospiraceae</taxon>
        <taxon>Hominifimenecus</taxon>
    </lineage>
</organism>
<dbReference type="GO" id="GO:0030245">
    <property type="term" value="P:cellulose catabolic process"/>
    <property type="evidence" value="ECO:0007669"/>
    <property type="project" value="UniProtKB-KW"/>
</dbReference>
<keyword evidence="2" id="KW-0136">Cellulose degradation</keyword>
<keyword evidence="1 7" id="KW-0732">Signal</keyword>
<evidence type="ECO:0000256" key="4">
    <source>
        <dbReference type="ARBA" id="ARBA00023326"/>
    </source>
</evidence>
<dbReference type="SUPFAM" id="SSF51126">
    <property type="entry name" value="Pectin lyase-like"/>
    <property type="match status" value="1"/>
</dbReference>
<evidence type="ECO:0000256" key="3">
    <source>
        <dbReference type="ARBA" id="ARBA00023277"/>
    </source>
</evidence>
<dbReference type="InterPro" id="IPR041248">
    <property type="entry name" value="YDG"/>
</dbReference>
<keyword evidence="4" id="KW-0624">Polysaccharide degradation</keyword>
<dbReference type="Pfam" id="PF03442">
    <property type="entry name" value="CBM_X2"/>
    <property type="match status" value="1"/>
</dbReference>
<sequence>MNTNMTLEKRILSVLLTVIMVFSMVPLSVFAADSNQASVTVNETVTEYATIQEAFDAAKKLTDPCTVKVLQSFKGSMVLGVTFTAEDNCDITLDVNGFDMYNRNTRDQASASMFTFEKGTNAHLTVVNNSENRETLGGIFYYPNGTDISNSVFHMEGGTLTIEDVGGDGIKNKTSNYDKISGSILYLDGGDVIINGSKFGEENNIVPLYVKSGNLTVNGGKFISQQGNALWIAEGFDGNVSLSGGRFSSTFTSSKMDEKGNFVQVYSIPSILREDGGKVDDLLAKGYVYQKNADDEKNSESALYREISVVPEPGVKYIAADGTEQSCTEYTELTESTDGSTGLNGWYVVKGTVNKEGLIGIAGGKTLNLILCEGATLNLQKTLYLMGGATLNIYGQNGGTGTLIVKGTAGVRQPGIGIMHNTTGGSASVNIYGGTVTAQTDNGAQPIGTNPELMPYGKVTVTIAKGLKCVKTDDQNTAYAYDNTDGTSITITKCTEHKWSYTNITNDTHDRTCDLCGIAETGVAHTTARYQYIRADIHRLICACGKGYSTEYHTYTYAPNSDGLTHTATCKCEYSVDDIAHTYKGEDEICICGAVHSATYDGKKYASLQSAIDAAAPVGGTVTLARQVNENVVSTDGTVTIDLGGKRWIGNIDNEKKYIPLTVNGGSVTLKNGELYQWRSSSSARTGIEINNGSVTIEEDVRVMGGMPEGDVVLCPSITLNGGTLILKEGAVLLSGLQVPEGKVLADYLPEGTAFVKCSYDNSSDTVTVSDPQEFVPDVYTANKITEGMVIVSHTHDFGGGTACPCGFNCDHSVVDSATGKCENCGTQIYVASLVKADGTVTNYEAFADAWDAAVDNEGSTLKLLCDITLDKAEDGIIAQSGKFTLDLNGKTVSGEITNQLLTVSGTADITIRNGKLINTFNIDRSVINLTCANALAIDGGTVTLDVVELTAGHGFEGARSYAAYIFSGNLTVVDTTFTGALAVGDIWGAHPSVKITSATLHNGIIYGYLGTTDFNYAGLKAVFADGSMLFDKDGKYIDVENEAYWQIDGEGEDAYVSFGYGEECVIKPHTHDTYVDGKCAECDYACPHDSGKNDREASYFQKAICSVCHAEYGDFVQDTVEPVGKIEIKERTWWQSFINTITFSLFYKEKVTVEITASDDSYSQAGYDETKHAVKIEYLISNTELSLETVKNSAFTEYKGEIDISDDSRYVVYARLNDFAGNEEYISTDGFVVDTTPPVIEVDADGQSKQYSNGQRAEVCGGAQIKFIDDNFDTAYRTIDGVKDKIWSSPFLVAASDTDRTERWITFEVHDKAGNISTVEVYVHKEHSFDEETGVCAYCGYQAAVLIKCSNDNNEEEFVSGGGLDETMRKVDENRFDRFYLKLYGNVEKMSGAGTYGSTSKKWTFDLNGYTISNPSSVDPDSVAALFYVAGDITFVGNGAMNADVMVDGGQLTIDGECSFQKLEHKRGTLTVNAGSFESLIISKLDVGWSYTRETALYGGHYGEVKIVDIEGLTCADLLARGYRFEGLTLEQAKVTELKDATIVACDHADIGSDGICPDCGMEFFLSVEASGTTKLFETFESAIRYAEQNDGSTVKLLQDITLCRENVGSLISNYYIYLKTGTYTLDLAGKALTIGDGAESLQGLSVTGGCNLTVTDTVGDGKIKSSRWGEIFEVRSGSHLTIERGDYTDLSKVSADGPDSLTIKGGKFNCVASKEGSDSVSPLTYLADGCAFMLSSGEYASEKDVESQYISGRGTTYWIKGVTVVSAPLIFHSQPRNKVYYLTTPNYEKWASFAVEYSGGYPPKGDITVTGEKTDGTVVYTNTVKPTRIFVDAINLWEFTTADSGQYRIKLEYNGYVLYSNTFTITMAVCEHPGYDEYNKCSQCGCDLAAAIVKDGKTTGYVTFAEALAAAQTDENKDCTLRLLANVKGTVDVDTGDFSIDLNGNIVGGLKVKKSAKVNVSGGTVSGGVTVAKTAQLTASNTYFTGAINCVGSGDFRDCIFMGAVSPKGGSSMKLNSCEINGELSVSGNAEADECIVSGTVTVNNGGSLKSAGGAYGNIVNVKSGGTLEIVSGTFDKKLTAESGSKLIVSGGSYAEVGAENNVDFTLSGGEFTNITVNGQHLIDCLAEGKAFEDMNNSFIIDGRVGIAGDVKVVDHTHTCIWKTSTHEKLCGCGYVETVDTEAPVISGIDPENNHYGSLEFTVTDANDFTVWMDDEEITLVNGKYTMEPDNETHLITATDVAGNTVSFRFGIFKTYHVTLPTGAGYTLFSSDELTVRHGNSFSFIVQFNNGYSKTEDFKVLVNGNKLDEWDSDANSASFAIRNVSENLVITVEGVADITAPEVEVSIRGNSFKEFLNRITFGLFFKQTQTVEVKAHDFGSGIKKVEYLLSETAFADKDAITGSWTELDLNDAFKAYFSIEPSQKTFVYVRVTDMSDNITVVNTDGMVVYTDAEAVTGAQTFTKTTDSDVVYKLNLNGNFVAKVYNGTEEIGAGSDYALLANGMLMLKNSYLRTLAAGEYTIRLTIKPMGENYADNSGNDAPADVVMKLTVEKKAPTLDHTPSDGKIYDGKPIGKPTLNTDSDGALTFEYKRADEEDTAYTTEAPKNVGKYTIRITTAETDTFKSASSTMEFEIQPKEVTISDVKVADKTYDGTTNATITNAGTLSVNYDGDNLAIVIGKAAYDNKNVGTDKAVSFTGFELSGSAAGNYKLITQPADTTADITAKEITINGATVEGSKVYDGTIEAKITNAGTLSDNYDGENLTIVTGSAAYDNKNVGTGKTVAFTGFALAGDAAGNYTLASQPADTAADITVKEITINGAAVEASRIYDGTTDAKITNAGAPSVNYDGENLKVAAGKAAYDNKNVGKGKAVTFTGFALEGDAAANYKLTAQPEAVTADITVKEIKIVDTAVEASKVYDGSTDAKITEKGTFDGLIDGDKVDIVTGKAAYDDKNVGNGKTVAFYEFALSGDDAANYVLAAQPASTTASISAKELTIADLKVKDKQYDGKNTAEIDGTPALVGVVDGDVLTLISGVPTFDSVKIGKNIAISFTAFTLSGDRVTVGNYTLTQPSGITANIVEYVADGSEYSVNSHDWINKDFVITAKEGYNLSLTDTANGVWVDSLTASDETGNGKLTFFVKNTETGIISAAVTENYKIDKTAPTGEVKLNERTAFQKFINTITFGLFFKDDVHVKLTATDEASGVKSVMYFKSDRILTDEEVRAITDWTDNSDFAIEAKDMDKFVIYVRIEDNAGNVTLIGSDGATFDTTAPEIVGVENDKTYYVTKKVAIDDENLASVTLNGETVEDVFTLVGDKDATYVIRAEDKAGNMTEYTVYMKPISSITDAIAAITDENVKSSDAETISAVERQILDIAEAFDDGESTDDEWNKLTEAAAKCKDLNKRIADVADEITRLTDAVTAYDIDKVTSADKADIEKLISDIDTLLDGDNLTESERAALEALKGTARALLDRIAAAKDAAEADEIKAVDGITKDNVKLENKEALEKAEKALEGALRDFDGNYTEEEQRDLEEKLETVKAALAAISNAEKAADEIGKLPSADNAKLSDKCALDQVKKLLDGLTENEKAMLGKDALGKVDALAEKIKKLAEEADPPKTGDTSNLALWIALLFISGGAVIGTTVVSKKQKHSAK</sequence>
<feature type="domain" description="YDG" evidence="9">
    <location>
        <begin position="2906"/>
        <end position="2983"/>
    </location>
</feature>
<name>A0AAE3ECA1_9FIRM</name>
<feature type="domain" description="YDG" evidence="9">
    <location>
        <begin position="2724"/>
        <end position="2805"/>
    </location>
</feature>
<proteinExistence type="predicted"/>
<keyword evidence="6" id="KW-0812">Transmembrane</keyword>
<evidence type="ECO:0000259" key="8">
    <source>
        <dbReference type="Pfam" id="PF03442"/>
    </source>
</evidence>
<keyword evidence="11" id="KW-1185">Reference proteome</keyword>
<keyword evidence="6" id="KW-0472">Membrane</keyword>
<feature type="transmembrane region" description="Helical" evidence="6">
    <location>
        <begin position="3622"/>
        <end position="3642"/>
    </location>
</feature>
<evidence type="ECO:0000256" key="6">
    <source>
        <dbReference type="SAM" id="Phobius"/>
    </source>
</evidence>
<accession>A0AAE3ECA1</accession>
<protein>
    <submittedName>
        <fullName evidence="10">YDG domain-containing protein</fullName>
    </submittedName>
</protein>
<feature type="domain" description="Carbohydrate binding X2" evidence="8">
    <location>
        <begin position="2461"/>
        <end position="2526"/>
    </location>
</feature>
<gene>
    <name evidence="10" type="ORF">LKD81_14715</name>
</gene>
<feature type="coiled-coil region" evidence="5">
    <location>
        <begin position="3459"/>
        <end position="3550"/>
    </location>
</feature>
<dbReference type="InterPro" id="IPR011050">
    <property type="entry name" value="Pectin_lyase_fold/virulence"/>
</dbReference>
<feature type="domain" description="YDG" evidence="9">
    <location>
        <begin position="2636"/>
        <end position="2715"/>
    </location>
</feature>
<evidence type="ECO:0000256" key="7">
    <source>
        <dbReference type="SAM" id="SignalP"/>
    </source>
</evidence>
<evidence type="ECO:0000256" key="2">
    <source>
        <dbReference type="ARBA" id="ARBA00023001"/>
    </source>
</evidence>